<dbReference type="WBParaSite" id="ECPE_0001529401-mRNA-1">
    <property type="protein sequence ID" value="ECPE_0001529401-mRNA-1"/>
    <property type="gene ID" value="ECPE_0001529401"/>
</dbReference>
<dbReference type="Gene3D" id="3.30.200.20">
    <property type="entry name" value="Phosphorylase Kinase, domain 1"/>
    <property type="match status" value="1"/>
</dbReference>
<dbReference type="GO" id="GO:0004674">
    <property type="term" value="F:protein serine/threonine kinase activity"/>
    <property type="evidence" value="ECO:0007669"/>
    <property type="project" value="UniProtKB-KW"/>
</dbReference>
<accession>A0A183B7R9</accession>
<keyword evidence="1" id="KW-0723">Serine/threonine-protein kinase</keyword>
<dbReference type="GO" id="GO:0005524">
    <property type="term" value="F:ATP binding"/>
    <property type="evidence" value="ECO:0007669"/>
    <property type="project" value="UniProtKB-KW"/>
</dbReference>
<dbReference type="PANTHER" id="PTHR24353">
    <property type="entry name" value="CYCLIC NUCLEOTIDE-DEPENDENT PROTEIN KINASE"/>
    <property type="match status" value="1"/>
</dbReference>
<dbReference type="PANTHER" id="PTHR24353:SF147">
    <property type="entry name" value="CGMP-DEPENDENT SERINE_THREONIN PROTEIN KINASE-RELATED"/>
    <property type="match status" value="1"/>
</dbReference>
<feature type="domain" description="Protein kinase" evidence="7">
    <location>
        <begin position="104"/>
        <end position="197"/>
    </location>
</feature>
<evidence type="ECO:0000256" key="1">
    <source>
        <dbReference type="ARBA" id="ARBA00022527"/>
    </source>
</evidence>
<evidence type="ECO:0000259" key="7">
    <source>
        <dbReference type="PROSITE" id="PS50011"/>
    </source>
</evidence>
<dbReference type="SUPFAM" id="SSF56112">
    <property type="entry name" value="Protein kinase-like (PK-like)"/>
    <property type="match status" value="1"/>
</dbReference>
<dbReference type="InterPro" id="IPR011009">
    <property type="entry name" value="Kinase-like_dom_sf"/>
</dbReference>
<dbReference type="PROSITE" id="PS50011">
    <property type="entry name" value="PROTEIN_KINASE_DOM"/>
    <property type="match status" value="1"/>
</dbReference>
<protein>
    <submittedName>
        <fullName evidence="8">Protein kinase domain-containing protein</fullName>
    </submittedName>
</protein>
<proteinExistence type="predicted"/>
<keyword evidence="4" id="KW-0418">Kinase</keyword>
<name>A0A183B7R9_9TREM</name>
<keyword evidence="5" id="KW-0067">ATP-binding</keyword>
<reference evidence="8" key="1">
    <citation type="submission" date="2016-06" db="UniProtKB">
        <authorList>
            <consortium name="WormBaseParasite"/>
        </authorList>
    </citation>
    <scope>IDENTIFICATION</scope>
</reference>
<organism evidence="8">
    <name type="scientific">Echinostoma caproni</name>
    <dbReference type="NCBI Taxonomy" id="27848"/>
    <lineage>
        <taxon>Eukaryota</taxon>
        <taxon>Metazoa</taxon>
        <taxon>Spiralia</taxon>
        <taxon>Lophotrochozoa</taxon>
        <taxon>Platyhelminthes</taxon>
        <taxon>Trematoda</taxon>
        <taxon>Digenea</taxon>
        <taxon>Plagiorchiida</taxon>
        <taxon>Echinostomata</taxon>
        <taxon>Echinostomatoidea</taxon>
        <taxon>Echinostomatidae</taxon>
        <taxon>Echinostoma</taxon>
    </lineage>
</organism>
<dbReference type="InterPro" id="IPR000719">
    <property type="entry name" value="Prot_kinase_dom"/>
</dbReference>
<dbReference type="AlphaFoldDB" id="A0A183B7R9"/>
<evidence type="ECO:0000256" key="4">
    <source>
        <dbReference type="ARBA" id="ARBA00022777"/>
    </source>
</evidence>
<keyword evidence="2" id="KW-0808">Transferase</keyword>
<dbReference type="Pfam" id="PF00069">
    <property type="entry name" value="Pkinase"/>
    <property type="match status" value="1"/>
</dbReference>
<keyword evidence="3" id="KW-0547">Nucleotide-binding</keyword>
<feature type="compositionally biased region" description="Basic and acidic residues" evidence="6">
    <location>
        <begin position="19"/>
        <end position="29"/>
    </location>
</feature>
<feature type="region of interest" description="Disordered" evidence="6">
    <location>
        <begin position="1"/>
        <end position="86"/>
    </location>
</feature>
<evidence type="ECO:0000256" key="5">
    <source>
        <dbReference type="ARBA" id="ARBA00022840"/>
    </source>
</evidence>
<evidence type="ECO:0000256" key="6">
    <source>
        <dbReference type="SAM" id="MobiDB-lite"/>
    </source>
</evidence>
<feature type="compositionally biased region" description="Polar residues" evidence="6">
    <location>
        <begin position="30"/>
        <end position="75"/>
    </location>
</feature>
<sequence length="197" mass="21943">LELIGDIQELKNKPYMMDGENRSPSKKSDFNANSSLLISTATVNETSQEFKSPQSDAPTTGPTIATSPTGASTPQSPLPHSPPNALDLSISGQPLRTNIRLCDLERVCVLGVGGFGRVDLVTLTYDRTQAFAMKRLQKQHIVQTRQQEHVHFEKLILSSVSSPFICRLYATYRDNKYVYMLLEACLGGELWTILRDR</sequence>
<evidence type="ECO:0000256" key="3">
    <source>
        <dbReference type="ARBA" id="ARBA00022741"/>
    </source>
</evidence>
<evidence type="ECO:0000256" key="2">
    <source>
        <dbReference type="ARBA" id="ARBA00022679"/>
    </source>
</evidence>
<evidence type="ECO:0000313" key="8">
    <source>
        <dbReference type="WBParaSite" id="ECPE_0001529401-mRNA-1"/>
    </source>
</evidence>